<evidence type="ECO:0000313" key="2">
    <source>
        <dbReference type="Proteomes" id="UP000238954"/>
    </source>
</evidence>
<dbReference type="Proteomes" id="UP000238954">
    <property type="component" value="Chromosome"/>
</dbReference>
<reference evidence="2" key="1">
    <citation type="submission" date="2017-11" db="EMBL/GenBank/DDBJ databases">
        <title>The complete genome sequence of Sphingopyxis pomeranensis sp. nov. strain WS5A3p.</title>
        <authorList>
            <person name="Kaminski M.A."/>
        </authorList>
    </citation>
    <scope>NUCLEOTIDE SEQUENCE [LARGE SCALE GENOMIC DNA]</scope>
    <source>
        <strain evidence="2">WS5A3p</strain>
    </source>
</reference>
<gene>
    <name evidence="1" type="ORF">CVO77_09125</name>
</gene>
<dbReference type="EMBL" id="PHFW01000002">
    <property type="protein sequence ID" value="PQM28594.1"/>
    <property type="molecule type" value="Genomic_DNA"/>
</dbReference>
<keyword evidence="2" id="KW-1185">Reference proteome</keyword>
<accession>A0A2S8B860</accession>
<protein>
    <submittedName>
        <fullName evidence="1">Uncharacterized protein</fullName>
    </submittedName>
</protein>
<evidence type="ECO:0000313" key="1">
    <source>
        <dbReference type="EMBL" id="PQM28594.1"/>
    </source>
</evidence>
<proteinExistence type="predicted"/>
<dbReference type="RefSeq" id="WP_105998763.1">
    <property type="nucleotide sequence ID" value="NZ_CM009578.1"/>
</dbReference>
<comment type="caution">
    <text evidence="1">The sequence shown here is derived from an EMBL/GenBank/DDBJ whole genome shotgun (WGS) entry which is preliminary data.</text>
</comment>
<name>A0A2S8B860_9SPHN</name>
<sequence>MPAHAQDLGYSSSGTLGVTVIIQPLGDAARADSQLGAVGLWTFAGANPGMMISGPSATVAGGTATVSLLAQTVSALTVRSTVTGSPLAVRTERFGRELRRTSTTLNVASSYAELGDRNSQMYIIGTI</sequence>
<dbReference type="AlphaFoldDB" id="A0A2S8B860"/>
<organism evidence="1 2">
    <name type="scientific">Sphingopyxis lindanitolerans</name>
    <dbReference type="NCBI Taxonomy" id="2054227"/>
    <lineage>
        <taxon>Bacteria</taxon>
        <taxon>Pseudomonadati</taxon>
        <taxon>Pseudomonadota</taxon>
        <taxon>Alphaproteobacteria</taxon>
        <taxon>Sphingomonadales</taxon>
        <taxon>Sphingomonadaceae</taxon>
        <taxon>Sphingopyxis</taxon>
    </lineage>
</organism>